<evidence type="ECO:0000313" key="2">
    <source>
        <dbReference type="WBParaSite" id="MhA1_Contig1405.frz3.gene3"/>
    </source>
</evidence>
<name>A0A1I8B547_MELHA</name>
<evidence type="ECO:0000313" key="1">
    <source>
        <dbReference type="Proteomes" id="UP000095281"/>
    </source>
</evidence>
<proteinExistence type="predicted"/>
<dbReference type="WBParaSite" id="MhA1_Contig1405.frz3.gene3">
    <property type="protein sequence ID" value="MhA1_Contig1405.frz3.gene3"/>
    <property type="gene ID" value="MhA1_Contig1405.frz3.gene3"/>
</dbReference>
<protein>
    <submittedName>
        <fullName evidence="2">Uncharacterized protein</fullName>
    </submittedName>
</protein>
<organism evidence="1 2">
    <name type="scientific">Meloidogyne hapla</name>
    <name type="common">Root-knot nematode worm</name>
    <dbReference type="NCBI Taxonomy" id="6305"/>
    <lineage>
        <taxon>Eukaryota</taxon>
        <taxon>Metazoa</taxon>
        <taxon>Ecdysozoa</taxon>
        <taxon>Nematoda</taxon>
        <taxon>Chromadorea</taxon>
        <taxon>Rhabditida</taxon>
        <taxon>Tylenchina</taxon>
        <taxon>Tylenchomorpha</taxon>
        <taxon>Tylenchoidea</taxon>
        <taxon>Meloidogynidae</taxon>
        <taxon>Meloidogyninae</taxon>
        <taxon>Meloidogyne</taxon>
    </lineage>
</organism>
<keyword evidence="1" id="KW-1185">Reference proteome</keyword>
<dbReference type="AlphaFoldDB" id="A0A1I8B547"/>
<sequence>MSLQEAEEGVYIIYPVEFKTDDKREISPIMIIFLQFIYLNNYLAEENQKLTYEECQNILNSFQWNLNAMFEEKNKQIMGETNQENIPFYKLYNKSNELVRQKIDILIGQNLNELFFQNQEYLLVEDLCFIHMKLCIRHRNILISSKR</sequence>
<reference evidence="2" key="1">
    <citation type="submission" date="2016-11" db="UniProtKB">
        <authorList>
            <consortium name="WormBaseParasite"/>
        </authorList>
    </citation>
    <scope>IDENTIFICATION</scope>
</reference>
<dbReference type="Proteomes" id="UP000095281">
    <property type="component" value="Unplaced"/>
</dbReference>
<accession>A0A1I8B547</accession>